<dbReference type="Proteomes" id="UP000198287">
    <property type="component" value="Unassembled WGS sequence"/>
</dbReference>
<reference evidence="1 2" key="1">
    <citation type="submission" date="2015-12" db="EMBL/GenBank/DDBJ databases">
        <title>The genome of Folsomia candida.</title>
        <authorList>
            <person name="Faddeeva A."/>
            <person name="Derks M.F."/>
            <person name="Anvar Y."/>
            <person name="Smit S."/>
            <person name="Van Straalen N."/>
            <person name="Roelofs D."/>
        </authorList>
    </citation>
    <scope>NUCLEOTIDE SEQUENCE [LARGE SCALE GENOMIC DNA]</scope>
    <source>
        <strain evidence="1 2">VU population</strain>
        <tissue evidence="1">Whole body</tissue>
    </source>
</reference>
<evidence type="ECO:0000313" key="2">
    <source>
        <dbReference type="Proteomes" id="UP000198287"/>
    </source>
</evidence>
<proteinExistence type="predicted"/>
<protein>
    <submittedName>
        <fullName evidence="1">Uncharacterized protein</fullName>
    </submittedName>
</protein>
<accession>A0A226D7K8</accession>
<dbReference type="EMBL" id="LNIX01000029">
    <property type="protein sequence ID" value="OXA41525.1"/>
    <property type="molecule type" value="Genomic_DNA"/>
</dbReference>
<gene>
    <name evidence="1" type="ORF">Fcan01_23713</name>
</gene>
<evidence type="ECO:0000313" key="1">
    <source>
        <dbReference type="EMBL" id="OXA41525.1"/>
    </source>
</evidence>
<keyword evidence="2" id="KW-1185">Reference proteome</keyword>
<comment type="caution">
    <text evidence="1">The sequence shown here is derived from an EMBL/GenBank/DDBJ whole genome shotgun (WGS) entry which is preliminary data.</text>
</comment>
<dbReference type="AlphaFoldDB" id="A0A226D7K8"/>
<name>A0A226D7K8_FOLCA</name>
<organism evidence="1 2">
    <name type="scientific">Folsomia candida</name>
    <name type="common">Springtail</name>
    <dbReference type="NCBI Taxonomy" id="158441"/>
    <lineage>
        <taxon>Eukaryota</taxon>
        <taxon>Metazoa</taxon>
        <taxon>Ecdysozoa</taxon>
        <taxon>Arthropoda</taxon>
        <taxon>Hexapoda</taxon>
        <taxon>Collembola</taxon>
        <taxon>Entomobryomorpha</taxon>
        <taxon>Isotomoidea</taxon>
        <taxon>Isotomidae</taxon>
        <taxon>Proisotominae</taxon>
        <taxon>Folsomia</taxon>
    </lineage>
</organism>
<sequence length="218" mass="25063">MEVVIYLTIINPLYDNELLQTFHYSYKEKSARSEAVFVSLNATMGIEYIFISDSEIQEIIDEKDLTSRYETIKTIAGTQQAHRIEIASGKIHLYEVSRDTTVMATKIMESEGQPPLVIIDECSVSDWVVCVYEKQWYVAIIDEVDLAEQEVKVTFWKPNTSKSKSGTSYISENASCYIKIGQIIKKIFPSRASRRGTTINISMEEQEEIGRLFQQFQR</sequence>